<dbReference type="SUPFAM" id="SSF50969">
    <property type="entry name" value="YVTN repeat-like/Quinoprotein amine dehydrogenase"/>
    <property type="match status" value="1"/>
</dbReference>
<proteinExistence type="predicted"/>
<sequence>MEPRVARRLARRATRRDPPRWRGRRALRRLARAIRGGDRVALRAVWQRWLDDPSPLLREIATDGPFGERPDSTSMLRDIALGRLPNPDDPRFGEVLAAALARPDHPVAEAAAALILDAPPATVDAVCADESAVLTAFCVEHRLLPADPAAQAVFLLRTGQDVPYPGPLADGYAAAGWERQGRLRSAAHTGLPAMVLGEDRSRITGLTPGEIVDLGAWYAARQDWPALWRLTLDVSPVSAVELAATFPADWTPDGPHERRLLEVLTRVSPDVMTPFQRFPLPVGFEPTAVAFAPDDSQAAFLDEGGRRSRIAFVDLPGLTIIAEHRWRDRWRGSDAGLLHLGETVIRTGTCPQRFTAAGPPEDVPFAEYDMFRLSSGTHRHGWTSAYGRTVHLGSYLDPDRPRTIDLDERRAGLRGFAVEPETGEFAIHDDRSTFYGRLLLFDRDGALLAEAPLDHLLPSSRPHLIFAGPGRLITIGYDGGLRLWQRHGENLGLAATVDSPRVYGVHGLAAVRKMVVEEFGEPWISAGSLRPARPAFELGRRRRLWTSPDGTWTATTIALHRLVVPAAVAALIDHPQAAASHADLAAVTAESDDHPAVRVVRACLEHRLIHK</sequence>
<keyword evidence="2" id="KW-1185">Reference proteome</keyword>
<evidence type="ECO:0000313" key="2">
    <source>
        <dbReference type="Proteomes" id="UP001597183"/>
    </source>
</evidence>
<evidence type="ECO:0000313" key="1">
    <source>
        <dbReference type="EMBL" id="MFD1366073.1"/>
    </source>
</evidence>
<dbReference type="InterPro" id="IPR011044">
    <property type="entry name" value="Quino_amine_DH_bsu"/>
</dbReference>
<protein>
    <submittedName>
        <fullName evidence="1">Uncharacterized protein</fullName>
    </submittedName>
</protein>
<dbReference type="RefSeq" id="WP_317794820.1">
    <property type="nucleotide sequence ID" value="NZ_AP028461.1"/>
</dbReference>
<comment type="caution">
    <text evidence="1">The sequence shown here is derived from an EMBL/GenBank/DDBJ whole genome shotgun (WGS) entry which is preliminary data.</text>
</comment>
<dbReference type="Proteomes" id="UP001597183">
    <property type="component" value="Unassembled WGS sequence"/>
</dbReference>
<organism evidence="1 2">
    <name type="scientific">Actinoplanes sichuanensis</name>
    <dbReference type="NCBI Taxonomy" id="512349"/>
    <lineage>
        <taxon>Bacteria</taxon>
        <taxon>Bacillati</taxon>
        <taxon>Actinomycetota</taxon>
        <taxon>Actinomycetes</taxon>
        <taxon>Micromonosporales</taxon>
        <taxon>Micromonosporaceae</taxon>
        <taxon>Actinoplanes</taxon>
    </lineage>
</organism>
<dbReference type="EMBL" id="JBHTMK010000015">
    <property type="protein sequence ID" value="MFD1366073.1"/>
    <property type="molecule type" value="Genomic_DNA"/>
</dbReference>
<accession>A0ABW4A7C4</accession>
<name>A0ABW4A7C4_9ACTN</name>
<reference evidence="2" key="1">
    <citation type="journal article" date="2019" name="Int. J. Syst. Evol. Microbiol.">
        <title>The Global Catalogue of Microorganisms (GCM) 10K type strain sequencing project: providing services to taxonomists for standard genome sequencing and annotation.</title>
        <authorList>
            <consortium name="The Broad Institute Genomics Platform"/>
            <consortium name="The Broad Institute Genome Sequencing Center for Infectious Disease"/>
            <person name="Wu L."/>
            <person name="Ma J."/>
        </authorList>
    </citation>
    <scope>NUCLEOTIDE SEQUENCE [LARGE SCALE GENOMIC DNA]</scope>
    <source>
        <strain evidence="2">CCM 7526</strain>
    </source>
</reference>
<gene>
    <name evidence="1" type="ORF">ACFQ5G_12035</name>
</gene>